<feature type="chain" id="PRO_5012820761" description="PQQ-like domain-containing protein" evidence="2">
    <location>
        <begin position="22"/>
        <end position="403"/>
    </location>
</feature>
<dbReference type="PROSITE" id="PS51257">
    <property type="entry name" value="PROKAR_LIPOPROTEIN"/>
    <property type="match status" value="1"/>
</dbReference>
<evidence type="ECO:0000313" key="4">
    <source>
        <dbReference type="Proteomes" id="UP000191040"/>
    </source>
</evidence>
<dbReference type="Proteomes" id="UP000191040">
    <property type="component" value="Chromosome I"/>
</dbReference>
<feature type="signal peptide" evidence="2">
    <location>
        <begin position="1"/>
        <end position="21"/>
    </location>
</feature>
<evidence type="ECO:0000256" key="2">
    <source>
        <dbReference type="SAM" id="SignalP"/>
    </source>
</evidence>
<proteinExistence type="predicted"/>
<dbReference type="InterPro" id="IPR011044">
    <property type="entry name" value="Quino_amine_DH_bsu"/>
</dbReference>
<dbReference type="InterPro" id="IPR015943">
    <property type="entry name" value="WD40/YVTN_repeat-like_dom_sf"/>
</dbReference>
<dbReference type="EMBL" id="LT796768">
    <property type="protein sequence ID" value="SKB06592.1"/>
    <property type="molecule type" value="Genomic_DNA"/>
</dbReference>
<feature type="region of interest" description="Disordered" evidence="1">
    <location>
        <begin position="24"/>
        <end position="45"/>
    </location>
</feature>
<dbReference type="SUPFAM" id="SSF50969">
    <property type="entry name" value="YVTN repeat-like/Quinoprotein amine dehydrogenase"/>
    <property type="match status" value="1"/>
</dbReference>
<dbReference type="OrthoDB" id="3250815at2"/>
<dbReference type="PANTHER" id="PTHR47197:SF3">
    <property type="entry name" value="DIHYDRO-HEME D1 DEHYDROGENASE"/>
    <property type="match status" value="1"/>
</dbReference>
<keyword evidence="4" id="KW-1185">Reference proteome</keyword>
<dbReference type="PANTHER" id="PTHR47197">
    <property type="entry name" value="PROTEIN NIRF"/>
    <property type="match status" value="1"/>
</dbReference>
<evidence type="ECO:0000256" key="1">
    <source>
        <dbReference type="SAM" id="MobiDB-lite"/>
    </source>
</evidence>
<gene>
    <name evidence="3" type="ORF">SAMN06295964_1377</name>
</gene>
<protein>
    <recommendedName>
        <fullName evidence="5">PQQ-like domain-containing protein</fullName>
    </recommendedName>
</protein>
<dbReference type="Gene3D" id="2.130.10.10">
    <property type="entry name" value="YVTN repeat-like/Quinoprotein amine dehydrogenase"/>
    <property type="match status" value="1"/>
</dbReference>
<accession>A0A1T4YXS3</accession>
<dbReference type="AlphaFoldDB" id="A0A1T4YXS3"/>
<dbReference type="STRING" id="1736691.SAMN06295964_1377"/>
<sequence>MTRWRQGRLALAVLVAGSVLAACGEAGSGSPEEADEHEGREVSGPRLVVTTEDEVLVLERDTLEPVGALPAAGFTRVNAAGDGQHAFVSTEDGFRLLDTGVEAEAHGDHAHHRVTGDPTFGETFEAAEPGHVTVSDGRTVLFGDGDGSIRVLDSQDPTKVLETTETPDPHHGVAVNLGGDLMHTEGTADSRSTVVLREGVDGSEQARTDDCPGVHGEATAADGRAVVGCEDGVVVVDHGTITKISSPDAYGRIGNQAGSPASPVVLGDYKVDADAELERPERISLIDTETRELRLVDLGTSYTFRSLGRGPAGEALVLGTDGALHVIDPQTGKVTDRIVVIDAWTEPLDWQRPRPTLAVDGDTAWVTEPGASTVHEIDLAAGRVARSVELPGVPNEIVSVGAH</sequence>
<evidence type="ECO:0008006" key="5">
    <source>
        <dbReference type="Google" id="ProtNLM"/>
    </source>
</evidence>
<reference evidence="4" key="1">
    <citation type="submission" date="2017-02" db="EMBL/GenBank/DDBJ databases">
        <authorList>
            <person name="Varghese N."/>
            <person name="Submissions S."/>
        </authorList>
    </citation>
    <scope>NUCLEOTIDE SEQUENCE [LARGE SCALE GENOMIC DNA]</scope>
    <source>
        <strain evidence="4">9H-4</strain>
    </source>
</reference>
<keyword evidence="2" id="KW-0732">Signal</keyword>
<organism evidence="3 4">
    <name type="scientific">Aeromicrobium choanae</name>
    <dbReference type="NCBI Taxonomy" id="1736691"/>
    <lineage>
        <taxon>Bacteria</taxon>
        <taxon>Bacillati</taxon>
        <taxon>Actinomycetota</taxon>
        <taxon>Actinomycetes</taxon>
        <taxon>Propionibacteriales</taxon>
        <taxon>Nocardioidaceae</taxon>
        <taxon>Aeromicrobium</taxon>
    </lineage>
</organism>
<name>A0A1T4YXS3_9ACTN</name>
<dbReference type="RefSeq" id="WP_078699474.1">
    <property type="nucleotide sequence ID" value="NZ_LT796768.1"/>
</dbReference>
<evidence type="ECO:0000313" key="3">
    <source>
        <dbReference type="EMBL" id="SKB06592.1"/>
    </source>
</evidence>
<dbReference type="InterPro" id="IPR051200">
    <property type="entry name" value="Host-pathogen_enzymatic-act"/>
</dbReference>